<dbReference type="InterPro" id="IPR001932">
    <property type="entry name" value="PPM-type_phosphatase-like_dom"/>
</dbReference>
<sequence>MGHPGNPGRAALMVLLVAGPQFLDREQFDKKLMTKRFKIVVLLGIFLSAISSSATHEVSVSCMMVYDEGGASAVLESPECPQWHVSTQSQNQTGNCQFATLQGHREYQEDRITCNLEMNIPFLGKDGPKEVFVGVAAVFDGHGGKEASEMASENFLGYFFLHVVFNTYKQALSFKAEHDLVVQGPNKYKAGNGSLNLVSSDEGLPVSGDESMHEILQKALLRTIHDIDTKFSLEAVNNRYISGSTATIVLLVDGQILVASVGDSKALLCSEKIKSALGDEGLILPVIIKSLCGASITVLDVEELTRDHHPDRDDERARIEAAGGFVRLWGVPRVNGILAVSRSIGDVYLKRYGVSPVPEVIGWRHLTANDCYLVVASDGIFESLKPQKVCDLLWDANVQVNDTSKSSCSCSSSSSLADRIVNKAFKKGSRDNLSAVVIPLNFTGFPQEPAGQNL</sequence>
<dbReference type="PROSITE" id="PS51746">
    <property type="entry name" value="PPM_2"/>
    <property type="match status" value="1"/>
</dbReference>
<proteinExistence type="predicted"/>
<dbReference type="InterPro" id="IPR015655">
    <property type="entry name" value="PP2C"/>
</dbReference>
<dbReference type="PANTHER" id="PTHR47992">
    <property type="entry name" value="PROTEIN PHOSPHATASE"/>
    <property type="match status" value="1"/>
</dbReference>
<feature type="domain" description="PPM-type phosphatase" evidence="1">
    <location>
        <begin position="95"/>
        <end position="440"/>
    </location>
</feature>
<evidence type="ECO:0000313" key="2">
    <source>
        <dbReference type="EMBL" id="KAF5930429.1"/>
    </source>
</evidence>
<dbReference type="Pfam" id="PF00481">
    <property type="entry name" value="PP2C"/>
    <property type="match status" value="1"/>
</dbReference>
<evidence type="ECO:0000313" key="3">
    <source>
        <dbReference type="Proteomes" id="UP000593564"/>
    </source>
</evidence>
<evidence type="ECO:0000259" key="1">
    <source>
        <dbReference type="PROSITE" id="PS51746"/>
    </source>
</evidence>
<dbReference type="SMART" id="SM00332">
    <property type="entry name" value="PP2Cc"/>
    <property type="match status" value="1"/>
</dbReference>
<dbReference type="EMBL" id="JACBKZ010000015">
    <property type="protein sequence ID" value="KAF5930429.1"/>
    <property type="molecule type" value="Genomic_DNA"/>
</dbReference>
<dbReference type="SUPFAM" id="SSF81606">
    <property type="entry name" value="PP2C-like"/>
    <property type="match status" value="1"/>
</dbReference>
<protein>
    <recommendedName>
        <fullName evidence="1">PPM-type phosphatase domain-containing protein</fullName>
    </recommendedName>
</protein>
<dbReference type="Proteomes" id="UP000593564">
    <property type="component" value="Unassembled WGS sequence"/>
</dbReference>
<name>A0A7J7FQH8_CAMSI</name>
<keyword evidence="3" id="KW-1185">Reference proteome</keyword>
<comment type="caution">
    <text evidence="2">The sequence shown here is derived from an EMBL/GenBank/DDBJ whole genome shotgun (WGS) entry which is preliminary data.</text>
</comment>
<gene>
    <name evidence="2" type="ORF">HYC85_031302</name>
</gene>
<dbReference type="AlphaFoldDB" id="A0A7J7FQH8"/>
<accession>A0A7J7FQH8</accession>
<dbReference type="GO" id="GO:0004722">
    <property type="term" value="F:protein serine/threonine phosphatase activity"/>
    <property type="evidence" value="ECO:0007669"/>
    <property type="project" value="InterPro"/>
</dbReference>
<reference evidence="3" key="1">
    <citation type="journal article" date="2020" name="Nat. Commun.">
        <title>Genome assembly of wild tea tree DASZ reveals pedigree and selection history of tea varieties.</title>
        <authorList>
            <person name="Zhang W."/>
            <person name="Zhang Y."/>
            <person name="Qiu H."/>
            <person name="Guo Y."/>
            <person name="Wan H."/>
            <person name="Zhang X."/>
            <person name="Scossa F."/>
            <person name="Alseekh S."/>
            <person name="Zhang Q."/>
            <person name="Wang P."/>
            <person name="Xu L."/>
            <person name="Schmidt M.H."/>
            <person name="Jia X."/>
            <person name="Li D."/>
            <person name="Zhu A."/>
            <person name="Guo F."/>
            <person name="Chen W."/>
            <person name="Ni D."/>
            <person name="Usadel B."/>
            <person name="Fernie A.R."/>
            <person name="Wen W."/>
        </authorList>
    </citation>
    <scope>NUCLEOTIDE SEQUENCE [LARGE SCALE GENOMIC DNA]</scope>
    <source>
        <strain evidence="3">cv. G240</strain>
    </source>
</reference>
<dbReference type="CDD" id="cd00143">
    <property type="entry name" value="PP2Cc"/>
    <property type="match status" value="1"/>
</dbReference>
<dbReference type="InterPro" id="IPR036457">
    <property type="entry name" value="PPM-type-like_dom_sf"/>
</dbReference>
<dbReference type="Gene3D" id="3.60.40.10">
    <property type="entry name" value="PPM-type phosphatase domain"/>
    <property type="match status" value="1"/>
</dbReference>
<reference evidence="2 3" key="2">
    <citation type="submission" date="2020-07" db="EMBL/GenBank/DDBJ databases">
        <title>Genome assembly of wild tea tree DASZ reveals pedigree and selection history of tea varieties.</title>
        <authorList>
            <person name="Zhang W."/>
        </authorList>
    </citation>
    <scope>NUCLEOTIDE SEQUENCE [LARGE SCALE GENOMIC DNA]</scope>
    <source>
        <strain evidence="3">cv. G240</strain>
        <tissue evidence="2">Leaf</tissue>
    </source>
</reference>
<organism evidence="2 3">
    <name type="scientific">Camellia sinensis</name>
    <name type="common">Tea plant</name>
    <name type="synonym">Thea sinensis</name>
    <dbReference type="NCBI Taxonomy" id="4442"/>
    <lineage>
        <taxon>Eukaryota</taxon>
        <taxon>Viridiplantae</taxon>
        <taxon>Streptophyta</taxon>
        <taxon>Embryophyta</taxon>
        <taxon>Tracheophyta</taxon>
        <taxon>Spermatophyta</taxon>
        <taxon>Magnoliopsida</taxon>
        <taxon>eudicotyledons</taxon>
        <taxon>Gunneridae</taxon>
        <taxon>Pentapetalae</taxon>
        <taxon>asterids</taxon>
        <taxon>Ericales</taxon>
        <taxon>Theaceae</taxon>
        <taxon>Camellia</taxon>
    </lineage>
</organism>